<dbReference type="GO" id="GO:0003700">
    <property type="term" value="F:DNA-binding transcription factor activity"/>
    <property type="evidence" value="ECO:0007669"/>
    <property type="project" value="TreeGrafter"/>
</dbReference>
<keyword evidence="2" id="KW-0238">DNA-binding</keyword>
<feature type="domain" description="HTH crp-type" evidence="4">
    <location>
        <begin position="162"/>
        <end position="231"/>
    </location>
</feature>
<evidence type="ECO:0000313" key="6">
    <source>
        <dbReference type="Proteomes" id="UP000643207"/>
    </source>
</evidence>
<sequence length="244" mass="26713">MTAPSPPPSDPSAATIPADWLQHFPDLLALEAPVRERLRREAVFGRMQAGERAYLQGAQARGYVLRLAGVTRVQKTAPSGREVVLYRVGPGETCVLTTSCLLGRATFPAEGVAESAVLEAVIPPATFQALMVDSEGFRRFVVANYGNLLGDLIMLMDDLMFSRLDERLAQRLLALSEPGEGSDPPRVERTHQQLAQELGSAREAVSRVLKEMERKGWLRLGRSRIELLELDALRALGDGERPAA</sequence>
<dbReference type="SMART" id="SM00419">
    <property type="entry name" value="HTH_CRP"/>
    <property type="match status" value="1"/>
</dbReference>
<proteinExistence type="predicted"/>
<evidence type="ECO:0000256" key="1">
    <source>
        <dbReference type="ARBA" id="ARBA00023015"/>
    </source>
</evidence>
<dbReference type="Gene3D" id="2.60.120.10">
    <property type="entry name" value="Jelly Rolls"/>
    <property type="match status" value="1"/>
</dbReference>
<gene>
    <name evidence="5" type="ORF">JI742_08650</name>
</gene>
<dbReference type="Gene3D" id="1.10.10.10">
    <property type="entry name" value="Winged helix-like DNA-binding domain superfamily/Winged helix DNA-binding domain"/>
    <property type="match status" value="1"/>
</dbReference>
<dbReference type="SUPFAM" id="SSF51206">
    <property type="entry name" value="cAMP-binding domain-like"/>
    <property type="match status" value="1"/>
</dbReference>
<dbReference type="Pfam" id="PF13545">
    <property type="entry name" value="HTH_Crp_2"/>
    <property type="match status" value="1"/>
</dbReference>
<dbReference type="PROSITE" id="PS51063">
    <property type="entry name" value="HTH_CRP_2"/>
    <property type="match status" value="1"/>
</dbReference>
<reference evidence="5 6" key="1">
    <citation type="submission" date="2021-01" db="EMBL/GenBank/DDBJ databases">
        <title>Piscinibacter sp. Jin2 Genome sequencing and assembly.</title>
        <authorList>
            <person name="Kim I."/>
        </authorList>
    </citation>
    <scope>NUCLEOTIDE SEQUENCE [LARGE SCALE GENOMIC DNA]</scope>
    <source>
        <strain evidence="5 6">Jin2</strain>
    </source>
</reference>
<protein>
    <submittedName>
        <fullName evidence="5">Crp/Fnr family transcriptional regulator</fullName>
    </submittedName>
</protein>
<dbReference type="GO" id="GO:0005829">
    <property type="term" value="C:cytosol"/>
    <property type="evidence" value="ECO:0007669"/>
    <property type="project" value="TreeGrafter"/>
</dbReference>
<keyword evidence="3" id="KW-0804">Transcription</keyword>
<evidence type="ECO:0000256" key="3">
    <source>
        <dbReference type="ARBA" id="ARBA00023163"/>
    </source>
</evidence>
<name>A0A9X1BNI9_9BURK</name>
<dbReference type="GO" id="GO:0003677">
    <property type="term" value="F:DNA binding"/>
    <property type="evidence" value="ECO:0007669"/>
    <property type="project" value="UniProtKB-KW"/>
</dbReference>
<accession>A0A9X1BNI9</accession>
<dbReference type="InterPro" id="IPR036390">
    <property type="entry name" value="WH_DNA-bd_sf"/>
</dbReference>
<dbReference type="Proteomes" id="UP000643207">
    <property type="component" value="Unassembled WGS sequence"/>
</dbReference>
<dbReference type="EMBL" id="JAERRA010000001">
    <property type="protein sequence ID" value="MBL0719957.1"/>
    <property type="molecule type" value="Genomic_DNA"/>
</dbReference>
<dbReference type="PANTHER" id="PTHR24567:SF74">
    <property type="entry name" value="HTH-TYPE TRANSCRIPTIONAL REGULATOR ARCR"/>
    <property type="match status" value="1"/>
</dbReference>
<dbReference type="InterPro" id="IPR014710">
    <property type="entry name" value="RmlC-like_jellyroll"/>
</dbReference>
<dbReference type="InterPro" id="IPR012318">
    <property type="entry name" value="HTH_CRP"/>
</dbReference>
<dbReference type="InterPro" id="IPR018490">
    <property type="entry name" value="cNMP-bd_dom_sf"/>
</dbReference>
<evidence type="ECO:0000313" key="5">
    <source>
        <dbReference type="EMBL" id="MBL0719957.1"/>
    </source>
</evidence>
<evidence type="ECO:0000256" key="2">
    <source>
        <dbReference type="ARBA" id="ARBA00023125"/>
    </source>
</evidence>
<evidence type="ECO:0000259" key="4">
    <source>
        <dbReference type="PROSITE" id="PS51063"/>
    </source>
</evidence>
<comment type="caution">
    <text evidence="5">The sequence shown here is derived from an EMBL/GenBank/DDBJ whole genome shotgun (WGS) entry which is preliminary data.</text>
</comment>
<organism evidence="5 6">
    <name type="scientific">Aquariibacter lacus</name>
    <dbReference type="NCBI Taxonomy" id="2801332"/>
    <lineage>
        <taxon>Bacteria</taxon>
        <taxon>Pseudomonadati</taxon>
        <taxon>Pseudomonadota</taxon>
        <taxon>Betaproteobacteria</taxon>
        <taxon>Burkholderiales</taxon>
        <taxon>Sphaerotilaceae</taxon>
        <taxon>Aquariibacter</taxon>
    </lineage>
</organism>
<keyword evidence="6" id="KW-1185">Reference proteome</keyword>
<dbReference type="RefSeq" id="WP_201825616.1">
    <property type="nucleotide sequence ID" value="NZ_JAERRA010000001.1"/>
</dbReference>
<dbReference type="AlphaFoldDB" id="A0A9X1BNI9"/>
<keyword evidence="1" id="KW-0805">Transcription regulation</keyword>
<dbReference type="SUPFAM" id="SSF46785">
    <property type="entry name" value="Winged helix' DNA-binding domain"/>
    <property type="match status" value="1"/>
</dbReference>
<dbReference type="InterPro" id="IPR036388">
    <property type="entry name" value="WH-like_DNA-bd_sf"/>
</dbReference>
<dbReference type="PANTHER" id="PTHR24567">
    <property type="entry name" value="CRP FAMILY TRANSCRIPTIONAL REGULATORY PROTEIN"/>
    <property type="match status" value="1"/>
</dbReference>
<dbReference type="InterPro" id="IPR050397">
    <property type="entry name" value="Env_Response_Regulators"/>
</dbReference>